<dbReference type="InterPro" id="IPR004398">
    <property type="entry name" value="RNA_MeTrfase_RsmD"/>
</dbReference>
<evidence type="ECO:0000313" key="5">
    <source>
        <dbReference type="Proteomes" id="UP000469462"/>
    </source>
</evidence>
<sequence>MRLVGGIWRRTPLAVADLGGLRPTPERVRETVFDWLSHLFGTFEGRAALDLFAGSGALGLEAVSRGMAELDAVERDKLQARNILQTVSKLSAGDVVRVHGEDAFGFLSRTTESYDVIFIDPPFALNLQDEAIRKALPRLKAEGILYVERTGARTTEALLNELGLVRLRSTSAGQVDCELLARKASLMAGLAREEKPPKRNMRRERNKEQRE</sequence>
<dbReference type="GO" id="GO:0008168">
    <property type="term" value="F:methyltransferase activity"/>
    <property type="evidence" value="ECO:0007669"/>
    <property type="project" value="UniProtKB-KW"/>
</dbReference>
<reference evidence="4 5" key="1">
    <citation type="submission" date="2019-10" db="EMBL/GenBank/DDBJ databases">
        <title>Genome diversity of Sutterella seckii.</title>
        <authorList>
            <person name="Chaplin A.V."/>
            <person name="Sokolova S.R."/>
            <person name="Mosin K.A."/>
            <person name="Ivanova E.L."/>
            <person name="Kochetkova T.O."/>
            <person name="Goltsov A.Y."/>
            <person name="Trofimov D.Y."/>
            <person name="Efimov B.A."/>
        </authorList>
    </citation>
    <scope>NUCLEOTIDE SEQUENCE [LARGE SCALE GENOMIC DNA]</scope>
    <source>
        <strain evidence="4 5">ASD3426</strain>
    </source>
</reference>
<dbReference type="Pfam" id="PF03602">
    <property type="entry name" value="Cons_hypoth95"/>
    <property type="match status" value="1"/>
</dbReference>
<dbReference type="PANTHER" id="PTHR43542:SF1">
    <property type="entry name" value="METHYLTRANSFERASE"/>
    <property type="match status" value="1"/>
</dbReference>
<keyword evidence="2" id="KW-0808">Transferase</keyword>
<dbReference type="PANTHER" id="PTHR43542">
    <property type="entry name" value="METHYLTRANSFERASE"/>
    <property type="match status" value="1"/>
</dbReference>
<dbReference type="Proteomes" id="UP000469462">
    <property type="component" value="Unassembled WGS sequence"/>
</dbReference>
<dbReference type="EMBL" id="WEHW01000012">
    <property type="protein sequence ID" value="KAB7651637.1"/>
    <property type="molecule type" value="Genomic_DNA"/>
</dbReference>
<dbReference type="InterPro" id="IPR002052">
    <property type="entry name" value="DNA_methylase_N6_adenine_CS"/>
</dbReference>
<gene>
    <name evidence="4" type="ORF">GBM96_05080</name>
</gene>
<dbReference type="GO" id="GO:0031167">
    <property type="term" value="P:rRNA methylation"/>
    <property type="evidence" value="ECO:0007669"/>
    <property type="project" value="InterPro"/>
</dbReference>
<dbReference type="AlphaFoldDB" id="A0AAI9SDS6"/>
<name>A0AAI9SDS6_9BURK</name>
<dbReference type="SUPFAM" id="SSF53335">
    <property type="entry name" value="S-adenosyl-L-methionine-dependent methyltransferases"/>
    <property type="match status" value="1"/>
</dbReference>
<evidence type="ECO:0000256" key="2">
    <source>
        <dbReference type="ARBA" id="ARBA00022679"/>
    </source>
</evidence>
<dbReference type="GO" id="GO:0003676">
    <property type="term" value="F:nucleic acid binding"/>
    <property type="evidence" value="ECO:0007669"/>
    <property type="project" value="InterPro"/>
</dbReference>
<dbReference type="PROSITE" id="PS00092">
    <property type="entry name" value="N6_MTASE"/>
    <property type="match status" value="1"/>
</dbReference>
<dbReference type="InterPro" id="IPR029063">
    <property type="entry name" value="SAM-dependent_MTases_sf"/>
</dbReference>
<protein>
    <submittedName>
        <fullName evidence="4">Methyltransferase</fullName>
    </submittedName>
</protein>
<dbReference type="PIRSF" id="PIRSF004553">
    <property type="entry name" value="CHP00095"/>
    <property type="match status" value="1"/>
</dbReference>
<evidence type="ECO:0000256" key="3">
    <source>
        <dbReference type="SAM" id="MobiDB-lite"/>
    </source>
</evidence>
<comment type="caution">
    <text evidence="4">The sequence shown here is derived from an EMBL/GenBank/DDBJ whole genome shotgun (WGS) entry which is preliminary data.</text>
</comment>
<keyword evidence="5" id="KW-1185">Reference proteome</keyword>
<dbReference type="Gene3D" id="3.40.50.150">
    <property type="entry name" value="Vaccinia Virus protein VP39"/>
    <property type="match status" value="1"/>
</dbReference>
<proteinExistence type="predicted"/>
<feature type="compositionally biased region" description="Basic and acidic residues" evidence="3">
    <location>
        <begin position="191"/>
        <end position="211"/>
    </location>
</feature>
<evidence type="ECO:0000313" key="4">
    <source>
        <dbReference type="EMBL" id="KAB7651637.1"/>
    </source>
</evidence>
<keyword evidence="1 4" id="KW-0489">Methyltransferase</keyword>
<evidence type="ECO:0000256" key="1">
    <source>
        <dbReference type="ARBA" id="ARBA00022603"/>
    </source>
</evidence>
<accession>A0AAI9SDS6</accession>
<organism evidence="4 5">
    <name type="scientific">Sutterella seckii</name>
    <dbReference type="NCBI Taxonomy" id="1944635"/>
    <lineage>
        <taxon>Bacteria</taxon>
        <taxon>Pseudomonadati</taxon>
        <taxon>Pseudomonadota</taxon>
        <taxon>Betaproteobacteria</taxon>
        <taxon>Burkholderiales</taxon>
        <taxon>Sutterellaceae</taxon>
        <taxon>Sutterella</taxon>
    </lineage>
</organism>
<dbReference type="CDD" id="cd02440">
    <property type="entry name" value="AdoMet_MTases"/>
    <property type="match status" value="1"/>
</dbReference>
<feature type="region of interest" description="Disordered" evidence="3">
    <location>
        <begin position="190"/>
        <end position="211"/>
    </location>
</feature>